<keyword evidence="1" id="KW-0812">Transmembrane</keyword>
<dbReference type="GeneID" id="41595542"/>
<protein>
    <submittedName>
        <fullName evidence="2">Uncharacterized protein</fullName>
    </submittedName>
</protein>
<dbReference type="Proteomes" id="UP000236248">
    <property type="component" value="Chromosome NCAV"/>
</dbReference>
<proteinExistence type="predicted"/>
<evidence type="ECO:0000256" key="1">
    <source>
        <dbReference type="SAM" id="Phobius"/>
    </source>
</evidence>
<feature type="transmembrane region" description="Helical" evidence="1">
    <location>
        <begin position="6"/>
        <end position="27"/>
    </location>
</feature>
<name>A0A2K5ASU5_9ARCH</name>
<accession>A0A2K5ASU5</accession>
<gene>
    <name evidence="2" type="ORF">NCAV_1551</name>
</gene>
<dbReference type="AlphaFoldDB" id="A0A2K5ASU5"/>
<dbReference type="KEGG" id="ncv:NCAV_1551"/>
<keyword evidence="1" id="KW-1133">Transmembrane helix</keyword>
<keyword evidence="1" id="KW-0472">Membrane</keyword>
<dbReference type="RefSeq" id="WP_103286677.1">
    <property type="nucleotide sequence ID" value="NZ_LT981265.1"/>
</dbReference>
<evidence type="ECO:0000313" key="2">
    <source>
        <dbReference type="EMBL" id="SPC34716.1"/>
    </source>
</evidence>
<dbReference type="EMBL" id="LT981265">
    <property type="protein sequence ID" value="SPC34716.1"/>
    <property type="molecule type" value="Genomic_DNA"/>
</dbReference>
<sequence>MMRRYYYIIPAIIVVIAIAGIVGIRAFNDYPSVDERLMEKIQRESSYGANLTYTGPEPVQSGRLTVFILPYTKMDAGSALNAIESIVGMRLRDDARSGASLKGQYDNDGNILAPADTIRFVIDPTIKKADGSPLTVDDLDKEFLFGNNVTVGGVGLKDGSGVGATILVVDSYYEDAVKAKLDDIRAVLMG</sequence>
<evidence type="ECO:0000313" key="3">
    <source>
        <dbReference type="Proteomes" id="UP000236248"/>
    </source>
</evidence>
<reference evidence="3" key="1">
    <citation type="submission" date="2018-01" db="EMBL/GenBank/DDBJ databases">
        <authorList>
            <person name="Kerou L M."/>
        </authorList>
    </citation>
    <scope>NUCLEOTIDE SEQUENCE [LARGE SCALE GENOMIC DNA]</scope>
    <source>
        <strain evidence="3">SCU2</strain>
    </source>
</reference>
<keyword evidence="3" id="KW-1185">Reference proteome</keyword>
<organism evidence="2 3">
    <name type="scientific">Candidatus Nitrosocaldus cavascurensis</name>
    <dbReference type="NCBI Taxonomy" id="2058097"/>
    <lineage>
        <taxon>Archaea</taxon>
        <taxon>Nitrososphaerota</taxon>
        <taxon>Nitrososphaeria</taxon>
        <taxon>Candidatus Nitrosocaldales</taxon>
        <taxon>Candidatus Nitrosocaldaceae</taxon>
        <taxon>Candidatus Nitrosocaldus</taxon>
    </lineage>
</organism>